<dbReference type="RefSeq" id="XP_060458892.1">
    <property type="nucleotide sequence ID" value="XM_060602505.1"/>
</dbReference>
<dbReference type="AlphaFoldDB" id="A0AA48L7Y9"/>
<dbReference type="EMBL" id="AP028217">
    <property type="protein sequence ID" value="BEI93627.1"/>
    <property type="molecule type" value="Genomic_DNA"/>
</dbReference>
<evidence type="ECO:0000256" key="1">
    <source>
        <dbReference type="SAM" id="MobiDB-lite"/>
    </source>
</evidence>
<evidence type="ECO:0000313" key="2">
    <source>
        <dbReference type="EMBL" id="BEI93627.1"/>
    </source>
</evidence>
<dbReference type="Proteomes" id="UP001233271">
    <property type="component" value="Chromosome 6"/>
</dbReference>
<dbReference type="GeneID" id="85497497"/>
<keyword evidence="3" id="KW-1185">Reference proteome</keyword>
<reference evidence="2" key="1">
    <citation type="journal article" date="2023" name="BMC Genomics">
        <title>Chromosome-level genome assemblies of Cutaneotrichosporon spp. (Trichosporonales, Basidiomycota) reveal imbalanced evolution between nucleotide sequences and chromosome synteny.</title>
        <authorList>
            <person name="Kobayashi Y."/>
            <person name="Kayamori A."/>
            <person name="Aoki K."/>
            <person name="Shiwa Y."/>
            <person name="Matsutani M."/>
            <person name="Fujita N."/>
            <person name="Sugita T."/>
            <person name="Iwasaki W."/>
            <person name="Tanaka N."/>
            <person name="Takashima M."/>
        </authorList>
    </citation>
    <scope>NUCLEOTIDE SEQUENCE</scope>
    <source>
        <strain evidence="2">HIS019</strain>
    </source>
</reference>
<dbReference type="KEGG" id="ccac:CcaHIS019_0600860"/>
<accession>A0AA48L7Y9</accession>
<organism evidence="2 3">
    <name type="scientific">Cutaneotrichosporon cavernicola</name>
    <dbReference type="NCBI Taxonomy" id="279322"/>
    <lineage>
        <taxon>Eukaryota</taxon>
        <taxon>Fungi</taxon>
        <taxon>Dikarya</taxon>
        <taxon>Basidiomycota</taxon>
        <taxon>Agaricomycotina</taxon>
        <taxon>Tremellomycetes</taxon>
        <taxon>Trichosporonales</taxon>
        <taxon>Trichosporonaceae</taxon>
        <taxon>Cutaneotrichosporon</taxon>
    </lineage>
</organism>
<evidence type="ECO:0008006" key="4">
    <source>
        <dbReference type="Google" id="ProtNLM"/>
    </source>
</evidence>
<gene>
    <name evidence="2" type="ORF">CcaverHIS019_0600860</name>
</gene>
<sequence length="114" mass="12498">MVNPHSPSPEAEMTPLPKRAKREPNSTDFPPSGGDKVKSEATPRASTSGSTVRGPWTGEEYVQLFDHVMASLPRSKNFGAAVPNRSANQADLAWRYVVLPKCRKMLLEKGKPSH</sequence>
<proteinExistence type="predicted"/>
<protein>
    <recommendedName>
        <fullName evidence="4">Myb-like domain-containing protein</fullName>
    </recommendedName>
</protein>
<evidence type="ECO:0000313" key="3">
    <source>
        <dbReference type="Proteomes" id="UP001233271"/>
    </source>
</evidence>
<feature type="region of interest" description="Disordered" evidence="1">
    <location>
        <begin position="1"/>
        <end position="56"/>
    </location>
</feature>
<name>A0AA48L7Y9_9TREE</name>